<dbReference type="EMBL" id="VMGH01000025">
    <property type="protein sequence ID" value="TSC91847.1"/>
    <property type="molecule type" value="Genomic_DNA"/>
</dbReference>
<accession>A0A554LG68</accession>
<comment type="caution">
    <text evidence="1">The sequence shown here is derived from an EMBL/GenBank/DDBJ whole genome shotgun (WGS) entry which is preliminary data.</text>
</comment>
<organism evidence="1 2">
    <name type="scientific">Candidatus Berkelbacteria bacterium Licking1014_96</name>
    <dbReference type="NCBI Taxonomy" id="2017149"/>
    <lineage>
        <taxon>Bacteria</taxon>
        <taxon>Candidatus Berkelbacteria</taxon>
    </lineage>
</organism>
<evidence type="ECO:0008006" key="3">
    <source>
        <dbReference type="Google" id="ProtNLM"/>
    </source>
</evidence>
<sequence length="49" mass="5595">MNYYECKHCGFSTDDASVPDCPNCGGFLSENEDEAIARDDVKTMEEMYY</sequence>
<evidence type="ECO:0000313" key="2">
    <source>
        <dbReference type="Proteomes" id="UP000318296"/>
    </source>
</evidence>
<evidence type="ECO:0000313" key="1">
    <source>
        <dbReference type="EMBL" id="TSC91847.1"/>
    </source>
</evidence>
<dbReference type="AlphaFoldDB" id="A0A554LG68"/>
<protein>
    <recommendedName>
        <fullName evidence="3">Rubredoxin-like domain-containing protein</fullName>
    </recommendedName>
</protein>
<reference evidence="1 2" key="1">
    <citation type="submission" date="2017-07" db="EMBL/GenBank/DDBJ databases">
        <title>Mechanisms for carbon and nitrogen cycling indicate functional differentiation within the Candidate Phyla Radiation.</title>
        <authorList>
            <person name="Danczak R.E."/>
            <person name="Johnston M.D."/>
            <person name="Kenah C."/>
            <person name="Slattery M."/>
            <person name="Wrighton K.C."/>
            <person name="Wilkins M.J."/>
        </authorList>
    </citation>
    <scope>NUCLEOTIDE SEQUENCE [LARGE SCALE GENOMIC DNA]</scope>
    <source>
        <strain evidence="1">Licking1014_96</strain>
    </source>
</reference>
<name>A0A554LG68_9BACT</name>
<proteinExistence type="predicted"/>
<dbReference type="Proteomes" id="UP000318296">
    <property type="component" value="Unassembled WGS sequence"/>
</dbReference>
<dbReference type="SUPFAM" id="SSF57802">
    <property type="entry name" value="Rubredoxin-like"/>
    <property type="match status" value="1"/>
</dbReference>
<gene>
    <name evidence="1" type="ORF">CEN92_188</name>
</gene>